<organism evidence="1 2">
    <name type="scientific">Rhodococcus aetherivorans</name>
    <dbReference type="NCBI Taxonomy" id="191292"/>
    <lineage>
        <taxon>Bacteria</taxon>
        <taxon>Bacillati</taxon>
        <taxon>Actinomycetota</taxon>
        <taxon>Actinomycetes</taxon>
        <taxon>Mycobacteriales</taxon>
        <taxon>Nocardiaceae</taxon>
        <taxon>Rhodococcus</taxon>
    </lineage>
</organism>
<reference evidence="1 2" key="1">
    <citation type="journal article" date="2018" name="Biodegradation">
        <title>1,4-Dioxane degradation characteristics of Rhodococcus aetherivorans JCM 14343.</title>
        <authorList>
            <person name="Inoue D."/>
            <person name="Tsunoda T."/>
            <person name="Yamamoto N."/>
            <person name="Ike M."/>
            <person name="Sei K."/>
        </authorList>
    </citation>
    <scope>NUCLEOTIDE SEQUENCE [LARGE SCALE GENOMIC DNA]</scope>
    <source>
        <strain evidence="1 2">JCM 14343</strain>
    </source>
</reference>
<proteinExistence type="predicted"/>
<dbReference type="Proteomes" id="UP000325466">
    <property type="component" value="Unassembled WGS sequence"/>
</dbReference>
<gene>
    <name evidence="1" type="ORF">RAJCM14343_1211</name>
</gene>
<name>A0ABQ0YHF5_9NOCA</name>
<evidence type="ECO:0000313" key="2">
    <source>
        <dbReference type="Proteomes" id="UP000325466"/>
    </source>
</evidence>
<keyword evidence="2" id="KW-1185">Reference proteome</keyword>
<comment type="caution">
    <text evidence="1">The sequence shown here is derived from an EMBL/GenBank/DDBJ whole genome shotgun (WGS) entry which is preliminary data.</text>
</comment>
<accession>A0ABQ0YHF5</accession>
<dbReference type="RefSeq" id="WP_010596935.1">
    <property type="nucleotide sequence ID" value="NZ_BAAAYP010000028.1"/>
</dbReference>
<evidence type="ECO:0000313" key="1">
    <source>
        <dbReference type="EMBL" id="GES35962.1"/>
    </source>
</evidence>
<sequence>MEHDPGDVCHEAGLGGRLLTFAGEGELSMLSDAVVSLVCAPDTDHPHYGDVLEWIVTTTAEVIALKLGPLVRGGIAAYAIKIRTSDGQILEIGELPAPECHLWTAIVDALTGDIRQAHHHLAPIIHAADREERIRALIEAVAWLDRVLDIPAFPEPDTATG</sequence>
<dbReference type="EMBL" id="BLAH01000032">
    <property type="protein sequence ID" value="GES35962.1"/>
    <property type="molecule type" value="Genomic_DNA"/>
</dbReference>
<protein>
    <submittedName>
        <fullName evidence="1">Uncharacterized protein</fullName>
    </submittedName>
</protein>
<dbReference type="GeneID" id="66838208"/>